<keyword evidence="3" id="KW-1185">Reference proteome</keyword>
<dbReference type="EMBL" id="SHKY01000001">
    <property type="protein sequence ID" value="RZU53011.1"/>
    <property type="molecule type" value="Genomic_DNA"/>
</dbReference>
<name>A0A4Q7ZQI7_9ACTN</name>
<protein>
    <submittedName>
        <fullName evidence="2">Uncharacterized protein</fullName>
    </submittedName>
</protein>
<dbReference type="AlphaFoldDB" id="A0A4Q7ZQI7"/>
<feature type="region of interest" description="Disordered" evidence="1">
    <location>
        <begin position="97"/>
        <end position="118"/>
    </location>
</feature>
<accession>A0A4Q7ZQI7</accession>
<evidence type="ECO:0000313" key="2">
    <source>
        <dbReference type="EMBL" id="RZU53011.1"/>
    </source>
</evidence>
<gene>
    <name evidence="2" type="ORF">EV385_4895</name>
</gene>
<reference evidence="2 3" key="1">
    <citation type="submission" date="2019-02" db="EMBL/GenBank/DDBJ databases">
        <title>Sequencing the genomes of 1000 actinobacteria strains.</title>
        <authorList>
            <person name="Klenk H.-P."/>
        </authorList>
    </citation>
    <scope>NUCLEOTIDE SEQUENCE [LARGE SCALE GENOMIC DNA]</scope>
    <source>
        <strain evidence="2 3">DSM 45162</strain>
    </source>
</reference>
<organism evidence="2 3">
    <name type="scientific">Krasilnikovia cinnamomea</name>
    <dbReference type="NCBI Taxonomy" id="349313"/>
    <lineage>
        <taxon>Bacteria</taxon>
        <taxon>Bacillati</taxon>
        <taxon>Actinomycetota</taxon>
        <taxon>Actinomycetes</taxon>
        <taxon>Micromonosporales</taxon>
        <taxon>Micromonosporaceae</taxon>
        <taxon>Krasilnikovia</taxon>
    </lineage>
</organism>
<dbReference type="Proteomes" id="UP000292564">
    <property type="component" value="Unassembled WGS sequence"/>
</dbReference>
<evidence type="ECO:0000256" key="1">
    <source>
        <dbReference type="SAM" id="MobiDB-lite"/>
    </source>
</evidence>
<evidence type="ECO:0000313" key="3">
    <source>
        <dbReference type="Proteomes" id="UP000292564"/>
    </source>
</evidence>
<dbReference type="RefSeq" id="WP_207229915.1">
    <property type="nucleotide sequence ID" value="NZ_SHKY01000001.1"/>
</dbReference>
<sequence>MASAVNAQTNGFVALSRVVCSVAVDLVAGVERVVIGDGKVRTAQSNAWDAICADRAARQARADLDRLVADLLASGPPVRGGQAHAIGPQVVGAQVVGSSPRSSASHAALVSTGGTSVR</sequence>
<proteinExistence type="predicted"/>
<comment type="caution">
    <text evidence="2">The sequence shown here is derived from an EMBL/GenBank/DDBJ whole genome shotgun (WGS) entry which is preliminary data.</text>
</comment>